<reference evidence="2" key="1">
    <citation type="submission" date="2020-03" db="EMBL/GenBank/DDBJ databases">
        <title>The deep terrestrial virosphere.</title>
        <authorList>
            <person name="Holmfeldt K."/>
            <person name="Nilsson E."/>
            <person name="Simone D."/>
            <person name="Lopez-Fernandez M."/>
            <person name="Wu X."/>
            <person name="de Brujin I."/>
            <person name="Lundin D."/>
            <person name="Andersson A."/>
            <person name="Bertilsson S."/>
            <person name="Dopson M."/>
        </authorList>
    </citation>
    <scope>NUCLEOTIDE SEQUENCE</scope>
    <source>
        <strain evidence="2">MM415B02377</strain>
    </source>
</reference>
<sequence length="427" mass="47644">MDYLAAIGRSGALPSAVQGVTGMMKDISTLENLQTERAVSQERVRGMQQESRIREFTIKENEKKEEFLNRGWNPSLEPIYTMMNKEQQEKWMGRLKGSGFVNAQTGSGTQRDRINFTSVLESDKKMFQEFAEDLKMNLQVQATQLQTELSDATAKGNEKKIQELSGKLKGVKTQWETLAGKADWGLKQIDINQALKPFMTQPAPQGSNAPSMLDYLVAKYPNFQIALSIAQQTGDIGKLQETINKVVEIENRNVQFAPAGSQPYIGGEPVGEPIPPKPTSKIIKEQEVDPKTGNTYEQTYNVDEQGNKTPMGMPRVVKQAKEEKPEYTTKQARYRISQIDLSIARIKQSGTIDVGTAIKNPLLAGLVDTKDPEAVKQAIRSLEEEKEYISQFLPSTGKTKTPELIPSHGANEPKTVYVYEGGKLIRK</sequence>
<gene>
    <name evidence="2" type="ORF">MM415B02377_0002</name>
</gene>
<evidence type="ECO:0000256" key="1">
    <source>
        <dbReference type="SAM" id="MobiDB-lite"/>
    </source>
</evidence>
<name>A0A6M3L658_9ZZZZ</name>
<organism evidence="2">
    <name type="scientific">viral metagenome</name>
    <dbReference type="NCBI Taxonomy" id="1070528"/>
    <lineage>
        <taxon>unclassified sequences</taxon>
        <taxon>metagenomes</taxon>
        <taxon>organismal metagenomes</taxon>
    </lineage>
</organism>
<protein>
    <submittedName>
        <fullName evidence="2">Uncharacterized protein</fullName>
    </submittedName>
</protein>
<evidence type="ECO:0000313" key="2">
    <source>
        <dbReference type="EMBL" id="QJA90417.1"/>
    </source>
</evidence>
<dbReference type="AlphaFoldDB" id="A0A6M3L658"/>
<proteinExistence type="predicted"/>
<dbReference type="EMBL" id="MT142911">
    <property type="protein sequence ID" value="QJA90417.1"/>
    <property type="molecule type" value="Genomic_DNA"/>
</dbReference>
<feature type="region of interest" description="Disordered" evidence="1">
    <location>
        <begin position="391"/>
        <end position="410"/>
    </location>
</feature>
<accession>A0A6M3L658</accession>